<dbReference type="AlphaFoldDB" id="A0A1C3NP95"/>
<name>A0A1C3NP95_9XANT</name>
<evidence type="ECO:0000313" key="2">
    <source>
        <dbReference type="Proteomes" id="UP000092503"/>
    </source>
</evidence>
<gene>
    <name evidence="1" type="ORF">XBLMG947_3019</name>
</gene>
<dbReference type="Proteomes" id="UP000092503">
    <property type="component" value="Unassembled WGS sequence"/>
</dbReference>
<protein>
    <submittedName>
        <fullName evidence="1">Uncharacterized protein</fullName>
    </submittedName>
</protein>
<proteinExistence type="predicted"/>
<dbReference type="EMBL" id="FLTX01000046">
    <property type="protein sequence ID" value="SBV52226.1"/>
    <property type="molecule type" value="Genomic_DNA"/>
</dbReference>
<sequence>MLHMQGGIGKHLVKLFYWRGSPRSGSWAPHQIPLSTAADAASPVPRIHANYRMGLLLESLNKMMVERCGEFNAGNAAAALSRCWDWP</sequence>
<reference evidence="1 2" key="1">
    <citation type="submission" date="2016-06" db="EMBL/GenBank/DDBJ databases">
        <authorList>
            <person name="Kjaerup R.B."/>
            <person name="Dalgaard T.S."/>
            <person name="Juul-Madsen H.R."/>
        </authorList>
    </citation>
    <scope>NUCLEOTIDE SEQUENCE [LARGE SCALE GENOMIC DNA]</scope>
    <source>
        <strain evidence="1">LMG947</strain>
    </source>
</reference>
<accession>A0A1C3NP95</accession>
<evidence type="ECO:0000313" key="1">
    <source>
        <dbReference type="EMBL" id="SBV52226.1"/>
    </source>
</evidence>
<organism evidence="1 2">
    <name type="scientific">Xanthomonas bromi</name>
    <dbReference type="NCBI Taxonomy" id="56449"/>
    <lineage>
        <taxon>Bacteria</taxon>
        <taxon>Pseudomonadati</taxon>
        <taxon>Pseudomonadota</taxon>
        <taxon>Gammaproteobacteria</taxon>
        <taxon>Lysobacterales</taxon>
        <taxon>Lysobacteraceae</taxon>
        <taxon>Xanthomonas</taxon>
    </lineage>
</organism>